<dbReference type="EMBL" id="RRYP01009830">
    <property type="protein sequence ID" value="TNV78797.1"/>
    <property type="molecule type" value="Genomic_DNA"/>
</dbReference>
<dbReference type="InterPro" id="IPR027417">
    <property type="entry name" value="P-loop_NTPase"/>
</dbReference>
<dbReference type="InterPro" id="IPR009001">
    <property type="entry name" value="Transl_elong_EF1A/Init_IF2_C"/>
</dbReference>
<evidence type="ECO:0008006" key="8">
    <source>
        <dbReference type="Google" id="ProtNLM"/>
    </source>
</evidence>
<dbReference type="PANTHER" id="PTHR23115">
    <property type="entry name" value="TRANSLATION FACTOR"/>
    <property type="match status" value="1"/>
</dbReference>
<sequence>MEPLSQLCVGIFGPYASGKSTLAGHLVYQICPPDLKQCIENDFKKVDAVENRLKFARIFDTNEAERAAGMTHRESHGYIKSQKWNMRVTDLPGNQRYFKNFMRGIVGINVGVIVVDARTFKDNQQSQMELKDQLRATFHFGVKKFIFCVNRMDQVDYSQEIFEQVKDQTKSLCLKLGIKEHGLIWIPTSGWVGDNLVEASGNMPWYSGPTLLDALDQIEFSPDKSLIDQPFKMIVKRSMRIPAVGTVFIGLIISGKVKQGDIIAIEDIKSCFELKQIQLNNENVSEAFAGQIVGMHIRQISAKDIIPGYSISLRDHMNKGLLANQYDRQMQLTATVVILRAPNKGIKQRYRPLLIIHTARIACEVLEMIDLRERLTGELIDRCPSILKAGDAATLKLNVFHRPQVRWHRTRLSKLLGCTSFKENKTLGTFILMDKGQIVAVGQVTNVAFL</sequence>
<dbReference type="Proteomes" id="UP000785679">
    <property type="component" value="Unassembled WGS sequence"/>
</dbReference>
<name>A0A8J8T1I5_HALGN</name>
<protein>
    <recommendedName>
        <fullName evidence="8">Elongation factor 1-alpha</fullName>
    </recommendedName>
</protein>
<dbReference type="SUPFAM" id="SSF52540">
    <property type="entry name" value="P-loop containing nucleoside triphosphate hydrolases"/>
    <property type="match status" value="1"/>
</dbReference>
<dbReference type="InterPro" id="IPR050100">
    <property type="entry name" value="TRAFAC_GTPase_members"/>
</dbReference>
<dbReference type="InterPro" id="IPR054696">
    <property type="entry name" value="GTP-eEF1A_C"/>
</dbReference>
<evidence type="ECO:0000256" key="1">
    <source>
        <dbReference type="ARBA" id="ARBA00007249"/>
    </source>
</evidence>
<gene>
    <name evidence="6" type="ORF">FGO68_gene9039</name>
</gene>
<keyword evidence="7" id="KW-1185">Reference proteome</keyword>
<dbReference type="Gene3D" id="2.40.30.10">
    <property type="entry name" value="Translation factors"/>
    <property type="match status" value="2"/>
</dbReference>
<keyword evidence="3" id="KW-0342">GTP-binding</keyword>
<dbReference type="OrthoDB" id="296373at2759"/>
<feature type="domain" description="GTP-eEF1A C-terminal" evidence="5">
    <location>
        <begin position="332"/>
        <end position="445"/>
    </location>
</feature>
<dbReference type="GO" id="GO:0005525">
    <property type="term" value="F:GTP binding"/>
    <property type="evidence" value="ECO:0007669"/>
    <property type="project" value="UniProtKB-KW"/>
</dbReference>
<dbReference type="InterPro" id="IPR009000">
    <property type="entry name" value="Transl_B-barrel_sf"/>
</dbReference>
<dbReference type="SUPFAM" id="SSF50447">
    <property type="entry name" value="Translation proteins"/>
    <property type="match status" value="1"/>
</dbReference>
<dbReference type="GO" id="GO:0003924">
    <property type="term" value="F:GTPase activity"/>
    <property type="evidence" value="ECO:0007669"/>
    <property type="project" value="InterPro"/>
</dbReference>
<accession>A0A8J8T1I5</accession>
<evidence type="ECO:0000313" key="6">
    <source>
        <dbReference type="EMBL" id="TNV78797.1"/>
    </source>
</evidence>
<keyword evidence="2" id="KW-0547">Nucleotide-binding</keyword>
<evidence type="ECO:0000259" key="5">
    <source>
        <dbReference type="Pfam" id="PF22594"/>
    </source>
</evidence>
<feature type="domain" description="Tr-type G" evidence="4">
    <location>
        <begin position="8"/>
        <end position="217"/>
    </location>
</feature>
<dbReference type="SUPFAM" id="SSF50465">
    <property type="entry name" value="EF-Tu/eEF-1alpha/eIF2-gamma C-terminal domain"/>
    <property type="match status" value="1"/>
</dbReference>
<comment type="similarity">
    <text evidence="1">Belongs to the TRAFAC class translation factor GTPase superfamily. Classic translation factor GTPase family. EF-Tu/EF-1A subfamily.</text>
</comment>
<dbReference type="Pfam" id="PF00009">
    <property type="entry name" value="GTP_EFTU"/>
    <property type="match status" value="1"/>
</dbReference>
<proteinExistence type="inferred from homology"/>
<evidence type="ECO:0000313" key="7">
    <source>
        <dbReference type="Proteomes" id="UP000785679"/>
    </source>
</evidence>
<dbReference type="InterPro" id="IPR000795">
    <property type="entry name" value="T_Tr_GTP-bd_dom"/>
</dbReference>
<dbReference type="Pfam" id="PF22594">
    <property type="entry name" value="GTP-eEF1A_C"/>
    <property type="match status" value="1"/>
</dbReference>
<evidence type="ECO:0000256" key="3">
    <source>
        <dbReference type="ARBA" id="ARBA00023134"/>
    </source>
</evidence>
<comment type="caution">
    <text evidence="6">The sequence shown here is derived from an EMBL/GenBank/DDBJ whole genome shotgun (WGS) entry which is preliminary data.</text>
</comment>
<evidence type="ECO:0000259" key="4">
    <source>
        <dbReference type="Pfam" id="PF00009"/>
    </source>
</evidence>
<organism evidence="6 7">
    <name type="scientific">Halteria grandinella</name>
    <dbReference type="NCBI Taxonomy" id="5974"/>
    <lineage>
        <taxon>Eukaryota</taxon>
        <taxon>Sar</taxon>
        <taxon>Alveolata</taxon>
        <taxon>Ciliophora</taxon>
        <taxon>Intramacronucleata</taxon>
        <taxon>Spirotrichea</taxon>
        <taxon>Stichotrichia</taxon>
        <taxon>Sporadotrichida</taxon>
        <taxon>Halteriidae</taxon>
        <taxon>Halteria</taxon>
    </lineage>
</organism>
<dbReference type="Gene3D" id="3.40.50.300">
    <property type="entry name" value="P-loop containing nucleotide triphosphate hydrolases"/>
    <property type="match status" value="1"/>
</dbReference>
<evidence type="ECO:0000256" key="2">
    <source>
        <dbReference type="ARBA" id="ARBA00022741"/>
    </source>
</evidence>
<dbReference type="AlphaFoldDB" id="A0A8J8T1I5"/>
<reference evidence="6" key="1">
    <citation type="submission" date="2019-06" db="EMBL/GenBank/DDBJ databases">
        <authorList>
            <person name="Zheng W."/>
        </authorList>
    </citation>
    <scope>NUCLEOTIDE SEQUENCE</scope>
    <source>
        <strain evidence="6">QDHG01</strain>
    </source>
</reference>